<organism evidence="1 2">
    <name type="scientific">Leptospira stimsonii</name>
    <dbReference type="NCBI Taxonomy" id="2202203"/>
    <lineage>
        <taxon>Bacteria</taxon>
        <taxon>Pseudomonadati</taxon>
        <taxon>Spirochaetota</taxon>
        <taxon>Spirochaetia</taxon>
        <taxon>Leptospirales</taxon>
        <taxon>Leptospiraceae</taxon>
        <taxon>Leptospira</taxon>
    </lineage>
</organism>
<keyword evidence="1" id="KW-0378">Hydrolase</keyword>
<name>A0A8B3CNU9_9LEPT</name>
<proteinExistence type="predicted"/>
<gene>
    <name evidence="1" type="ORF">DLM78_17440</name>
</gene>
<dbReference type="EMBL" id="QHCS01000005">
    <property type="protein sequence ID" value="RHX84505.1"/>
    <property type="molecule type" value="Genomic_DNA"/>
</dbReference>
<dbReference type="InterPro" id="IPR029058">
    <property type="entry name" value="AB_hydrolase_fold"/>
</dbReference>
<dbReference type="Gene3D" id="3.40.50.1820">
    <property type="entry name" value="alpha/beta hydrolase"/>
    <property type="match status" value="1"/>
</dbReference>
<dbReference type="Proteomes" id="UP000266669">
    <property type="component" value="Unassembled WGS sequence"/>
</dbReference>
<reference evidence="2" key="1">
    <citation type="submission" date="2018-05" db="EMBL/GenBank/DDBJ databases">
        <title>Leptospira yasudae sp. nov. and Leptospira stimsonii sp. nov., two pathogenic species of the genus Leptospira isolated from environmental sources.</title>
        <authorList>
            <person name="Casanovas-Massana A."/>
            <person name="Hamond C."/>
            <person name="Santos L.A."/>
            <person name="Hacker K.P."/>
            <person name="Balassiano I."/>
            <person name="Medeiros M.A."/>
            <person name="Reis M.G."/>
            <person name="Ko A.I."/>
            <person name="Wunder E.A."/>
        </authorList>
    </citation>
    <scope>NUCLEOTIDE SEQUENCE [LARGE SCALE GENOMIC DNA]</scope>
    <source>
        <strain evidence="2">AMB6-RJ</strain>
    </source>
</reference>
<evidence type="ECO:0000313" key="2">
    <source>
        <dbReference type="Proteomes" id="UP000266669"/>
    </source>
</evidence>
<dbReference type="AlphaFoldDB" id="A0A8B3CNU9"/>
<dbReference type="SUPFAM" id="SSF53474">
    <property type="entry name" value="alpha/beta-Hydrolases"/>
    <property type="match status" value="1"/>
</dbReference>
<sequence length="346" mass="39155">MNSSHLWKGLPFLLDYSGLKTPKDARITEISLPLPDSISLRTKVIEKENNTSAPIVYLQHGMSARGIDDPRILALGTNLANRGFRVYLPELPEVKSLIMTAETVSNIRSAFLQIHSLEKRPVSYLSASFSAGMGFVALANSECQKILSSILLIGSYANFGQTFSYILKNYEKESYAVNVMMFNYVHLIRSDVELLKEYFFESALDNGLSREGDFAKGPKILRSMKEVDKRFVKDFLENPEFRISASKQLKSQVPDSFIEETSPAFFANRCIKPCFLLHGDDDPVISPQESKDLLELLRNNQSYPAVFLETSLLTHGDHLPFYSRLTEILPMAEFWGSYLFLAHNQI</sequence>
<protein>
    <submittedName>
        <fullName evidence="1">Alpha/beta hydrolase</fullName>
    </submittedName>
</protein>
<accession>A0A8B3CNU9</accession>
<evidence type="ECO:0000313" key="1">
    <source>
        <dbReference type="EMBL" id="RHX84505.1"/>
    </source>
</evidence>
<comment type="caution">
    <text evidence="1">The sequence shown here is derived from an EMBL/GenBank/DDBJ whole genome shotgun (WGS) entry which is preliminary data.</text>
</comment>
<dbReference type="RefSeq" id="WP_118983079.1">
    <property type="nucleotide sequence ID" value="NZ_QHCS01000005.1"/>
</dbReference>
<dbReference type="GO" id="GO:0016787">
    <property type="term" value="F:hydrolase activity"/>
    <property type="evidence" value="ECO:0007669"/>
    <property type="project" value="UniProtKB-KW"/>
</dbReference>